<dbReference type="InterPro" id="IPR056953">
    <property type="entry name" value="CUT_N"/>
</dbReference>
<dbReference type="PANTHER" id="PTHR22907">
    <property type="entry name" value="GH04558P"/>
    <property type="match status" value="1"/>
</dbReference>
<dbReference type="PROSITE" id="PS51034">
    <property type="entry name" value="ZP_2"/>
    <property type="match status" value="1"/>
</dbReference>
<accession>A0A1I8AL94</accession>
<evidence type="ECO:0000259" key="11">
    <source>
        <dbReference type="PROSITE" id="PS51034"/>
    </source>
</evidence>
<dbReference type="GO" id="GO:0042302">
    <property type="term" value="F:structural constituent of cuticle"/>
    <property type="evidence" value="ECO:0007669"/>
    <property type="project" value="UniProtKB-KW"/>
</dbReference>
<keyword evidence="4 9" id="KW-0812">Transmembrane</keyword>
<evidence type="ECO:0000256" key="3">
    <source>
        <dbReference type="ARBA" id="ARBA00022475"/>
    </source>
</evidence>
<dbReference type="SMART" id="SM00241">
    <property type="entry name" value="ZP"/>
    <property type="match status" value="1"/>
</dbReference>
<feature type="signal peptide" evidence="10">
    <location>
        <begin position="1"/>
        <end position="22"/>
    </location>
</feature>
<dbReference type="PANTHER" id="PTHR22907:SF58">
    <property type="entry name" value="ZP DOMAIN-CONTAINING PROTEIN"/>
    <property type="match status" value="1"/>
</dbReference>
<evidence type="ECO:0000256" key="6">
    <source>
        <dbReference type="ARBA" id="ARBA00022989"/>
    </source>
</evidence>
<keyword evidence="7 9" id="KW-0472">Membrane</keyword>
<feature type="domain" description="ZP" evidence="11">
    <location>
        <begin position="31"/>
        <end position="273"/>
    </location>
</feature>
<keyword evidence="12" id="KW-1185">Reference proteome</keyword>
<feature type="compositionally biased region" description="Low complexity" evidence="8">
    <location>
        <begin position="309"/>
        <end position="329"/>
    </location>
</feature>
<dbReference type="Pfam" id="PF25057">
    <property type="entry name" value="CUT_N"/>
    <property type="match status" value="1"/>
</dbReference>
<dbReference type="InterPro" id="IPR057475">
    <property type="entry name" value="CUT_C"/>
</dbReference>
<dbReference type="Pfam" id="PF25301">
    <property type="entry name" value="CUT_C"/>
    <property type="match status" value="1"/>
</dbReference>
<evidence type="ECO:0000313" key="13">
    <source>
        <dbReference type="WBParaSite" id="L893_g6888.t1"/>
    </source>
</evidence>
<name>A0A1I8AL94_9BILA</name>
<keyword evidence="3" id="KW-1003">Cell membrane</keyword>
<reference evidence="13" key="1">
    <citation type="submission" date="2016-11" db="UniProtKB">
        <authorList>
            <consortium name="WormBaseParasite"/>
        </authorList>
    </citation>
    <scope>IDENTIFICATION</scope>
</reference>
<evidence type="ECO:0000256" key="2">
    <source>
        <dbReference type="ARBA" id="ARBA00022460"/>
    </source>
</evidence>
<dbReference type="WBParaSite" id="L893_g6888.t1">
    <property type="protein sequence ID" value="L893_g6888.t1"/>
    <property type="gene ID" value="L893_g6888"/>
</dbReference>
<keyword evidence="5 10" id="KW-0732">Signal</keyword>
<evidence type="ECO:0000256" key="9">
    <source>
        <dbReference type="SAM" id="Phobius"/>
    </source>
</evidence>
<feature type="transmembrane region" description="Helical" evidence="9">
    <location>
        <begin position="555"/>
        <end position="573"/>
    </location>
</feature>
<protein>
    <submittedName>
        <fullName evidence="13">ZP domain-containing protein</fullName>
    </submittedName>
</protein>
<evidence type="ECO:0000256" key="4">
    <source>
        <dbReference type="ARBA" id="ARBA00022692"/>
    </source>
</evidence>
<feature type="compositionally biased region" description="Low complexity" evidence="8">
    <location>
        <begin position="394"/>
        <end position="405"/>
    </location>
</feature>
<evidence type="ECO:0000256" key="5">
    <source>
        <dbReference type="ARBA" id="ARBA00022729"/>
    </source>
</evidence>
<feature type="region of interest" description="Disordered" evidence="8">
    <location>
        <begin position="382"/>
        <end position="449"/>
    </location>
</feature>
<comment type="subcellular location">
    <subcellularLocation>
        <location evidence="1">Cell membrane</location>
        <topology evidence="1">Single-pass type I membrane protein</topology>
    </subcellularLocation>
</comment>
<organism evidence="12 13">
    <name type="scientific">Steinernema glaseri</name>
    <dbReference type="NCBI Taxonomy" id="37863"/>
    <lineage>
        <taxon>Eukaryota</taxon>
        <taxon>Metazoa</taxon>
        <taxon>Ecdysozoa</taxon>
        <taxon>Nematoda</taxon>
        <taxon>Chromadorea</taxon>
        <taxon>Rhabditida</taxon>
        <taxon>Tylenchina</taxon>
        <taxon>Panagrolaimomorpha</taxon>
        <taxon>Strongyloidoidea</taxon>
        <taxon>Steinernematidae</taxon>
        <taxon>Steinernema</taxon>
    </lineage>
</organism>
<evidence type="ECO:0000256" key="10">
    <source>
        <dbReference type="SAM" id="SignalP"/>
    </source>
</evidence>
<feature type="region of interest" description="Disordered" evidence="8">
    <location>
        <begin position="307"/>
        <end position="354"/>
    </location>
</feature>
<evidence type="ECO:0000256" key="7">
    <source>
        <dbReference type="ARBA" id="ARBA00023136"/>
    </source>
</evidence>
<evidence type="ECO:0000256" key="1">
    <source>
        <dbReference type="ARBA" id="ARBA00004251"/>
    </source>
</evidence>
<sequence length="600" mass="64570">MSFPVPYSTLVLLSLSFSVISAAIDTAPQLQCMEDGLRLHFLPDGLPFTGHVYVKGFFFGGNCHLDYTQFPINEPFYFHIPYRSECNIRRERSINPPGISYNVVVIVQHHHLFLTQADRAYSVSCFYRENRNKVHQSLEIGNLGTTEINEEEHLPTCIYEVLQDSVDGAPVKFANIGDRLVHKWSCDSDQMGMLVHSCIVRDGIGNEFQLLDSRGCVMDRSLLAPLQYSSNLTLASSAINAFKFADQMIVHFTCQITLCRLMDNGCEGITPPTCQFIELPTEGGPPLPVVTSSPYIPYASSTALPSAITRPTQTASSTSPATGSQTTSTPVVSLPNGITTTSHPPTYPGETKPTGWPFTQIAVLPSAITEELPGGFERAYGSFQYVQPSPPGTSEPGSSGTTSGSGTSGSGTNGYPYGIPDSTQTPATGGQGGYGPQPPQGPYGNGGGYGGQGGSPGFYSISDSYKGYNIANYGTYPTGNGYTVPNGYPRKRRAIPKPHPVNANITGDKITFDVTADQLIIFSRDENLATASGVVQQPLTVPADCQMTSTISSSLWIAAVAGLIIVAALTLCMQRKYYERRLIEFSALCPPYELASVKSA</sequence>
<dbReference type="InterPro" id="IPR001507">
    <property type="entry name" value="ZP_dom"/>
</dbReference>
<dbReference type="Proteomes" id="UP000095287">
    <property type="component" value="Unplaced"/>
</dbReference>
<feature type="chain" id="PRO_5009314785" evidence="10">
    <location>
        <begin position="23"/>
        <end position="600"/>
    </location>
</feature>
<dbReference type="InterPro" id="IPR051962">
    <property type="entry name" value="Cuticlin"/>
</dbReference>
<dbReference type="GO" id="GO:0005886">
    <property type="term" value="C:plasma membrane"/>
    <property type="evidence" value="ECO:0007669"/>
    <property type="project" value="UniProtKB-SubCell"/>
</dbReference>
<keyword evidence="2" id="KW-0193">Cuticle</keyword>
<evidence type="ECO:0000256" key="8">
    <source>
        <dbReference type="SAM" id="MobiDB-lite"/>
    </source>
</evidence>
<proteinExistence type="predicted"/>
<keyword evidence="6 9" id="KW-1133">Transmembrane helix</keyword>
<dbReference type="AlphaFoldDB" id="A0A1I8AL94"/>
<evidence type="ECO:0000313" key="12">
    <source>
        <dbReference type="Proteomes" id="UP000095287"/>
    </source>
</evidence>